<keyword evidence="1" id="KW-0472">Membrane</keyword>
<evidence type="ECO:0000313" key="3">
    <source>
        <dbReference type="Proteomes" id="UP000184226"/>
    </source>
</evidence>
<feature type="transmembrane region" description="Helical" evidence="1">
    <location>
        <begin position="6"/>
        <end position="25"/>
    </location>
</feature>
<protein>
    <submittedName>
        <fullName evidence="2">Uncharacterized protein</fullName>
    </submittedName>
</protein>
<dbReference type="RefSeq" id="WP_178372286.1">
    <property type="nucleotide sequence ID" value="NZ_FQXE01000003.1"/>
</dbReference>
<evidence type="ECO:0000256" key="1">
    <source>
        <dbReference type="SAM" id="Phobius"/>
    </source>
</evidence>
<sequence length="55" mass="5979">MFFGNTTLLVMFVIGIIFSIIGFGLRDHNPGMVLMGIGFLATLFAIINKAIEVFG</sequence>
<dbReference type="EMBL" id="FQXE01000003">
    <property type="protein sequence ID" value="SHH55411.1"/>
    <property type="molecule type" value="Genomic_DNA"/>
</dbReference>
<name>A0A1M5TXM8_9BURK</name>
<organism evidence="2 3">
    <name type="scientific">Pollutimonas bauzanensis</name>
    <dbReference type="NCBI Taxonomy" id="658167"/>
    <lineage>
        <taxon>Bacteria</taxon>
        <taxon>Pseudomonadati</taxon>
        <taxon>Pseudomonadota</taxon>
        <taxon>Betaproteobacteria</taxon>
        <taxon>Burkholderiales</taxon>
        <taxon>Alcaligenaceae</taxon>
        <taxon>Pollutimonas</taxon>
    </lineage>
</organism>
<gene>
    <name evidence="2" type="ORF">SAMN04488135_103510</name>
</gene>
<accession>A0A1M5TXM8</accession>
<keyword evidence="1" id="KW-1133">Transmembrane helix</keyword>
<keyword evidence="3" id="KW-1185">Reference proteome</keyword>
<dbReference type="STRING" id="658167.SAMN04488135_103510"/>
<keyword evidence="1" id="KW-0812">Transmembrane</keyword>
<proteinExistence type="predicted"/>
<feature type="transmembrane region" description="Helical" evidence="1">
    <location>
        <begin position="32"/>
        <end position="51"/>
    </location>
</feature>
<dbReference type="AlphaFoldDB" id="A0A1M5TXM8"/>
<reference evidence="2 3" key="1">
    <citation type="submission" date="2016-11" db="EMBL/GenBank/DDBJ databases">
        <authorList>
            <person name="Jaros S."/>
            <person name="Januszkiewicz K."/>
            <person name="Wedrychowicz H."/>
        </authorList>
    </citation>
    <scope>NUCLEOTIDE SEQUENCE [LARGE SCALE GENOMIC DNA]</scope>
    <source>
        <strain evidence="2 3">CGMCC 1.10190</strain>
    </source>
</reference>
<dbReference type="Proteomes" id="UP000184226">
    <property type="component" value="Unassembled WGS sequence"/>
</dbReference>
<evidence type="ECO:0000313" key="2">
    <source>
        <dbReference type="EMBL" id="SHH55411.1"/>
    </source>
</evidence>